<dbReference type="Gene3D" id="3.90.1750.20">
    <property type="entry name" value="Putative Large Serine Recombinase, Chain B, Domain 2"/>
    <property type="match status" value="1"/>
</dbReference>
<comment type="caution">
    <text evidence="5">The sequence shown here is derived from an EMBL/GenBank/DDBJ whole genome shotgun (WGS) entry which is preliminary data.</text>
</comment>
<dbReference type="GO" id="GO:0000150">
    <property type="term" value="F:DNA strand exchange activity"/>
    <property type="evidence" value="ECO:0007669"/>
    <property type="project" value="InterPro"/>
</dbReference>
<dbReference type="EMBL" id="JAAEEH010000023">
    <property type="protein sequence ID" value="NDL67898.1"/>
    <property type="molecule type" value="Genomic_DNA"/>
</dbReference>
<dbReference type="CDD" id="cd00338">
    <property type="entry name" value="Ser_Recombinase"/>
    <property type="match status" value="1"/>
</dbReference>
<dbReference type="InterPro" id="IPR050639">
    <property type="entry name" value="SSR_resolvase"/>
</dbReference>
<name>A0A7X5HWE2_9FIRM</name>
<gene>
    <name evidence="5" type="ORF">GXN74_09115</name>
</gene>
<dbReference type="InterPro" id="IPR025827">
    <property type="entry name" value="Zn_ribbon_recom_dom"/>
</dbReference>
<dbReference type="PANTHER" id="PTHR30461">
    <property type="entry name" value="DNA-INVERTASE FROM LAMBDOID PROPHAGE"/>
    <property type="match status" value="1"/>
</dbReference>
<dbReference type="PROSITE" id="PS51736">
    <property type="entry name" value="RECOMBINASES_3"/>
    <property type="match status" value="1"/>
</dbReference>
<evidence type="ECO:0000256" key="1">
    <source>
        <dbReference type="ARBA" id="ARBA00023125"/>
    </source>
</evidence>
<evidence type="ECO:0000259" key="4">
    <source>
        <dbReference type="PROSITE" id="PS51737"/>
    </source>
</evidence>
<reference evidence="5 6" key="1">
    <citation type="submission" date="2020-01" db="EMBL/GenBank/DDBJ databases">
        <title>Anaeroalcalibacter tamaniensis gen. nov., sp. nov., moderately halophilic strictly anaerobic fermenter bacterium from mud volcano of Taman peninsula.</title>
        <authorList>
            <person name="Frolova A."/>
            <person name="Merkel A.Y."/>
            <person name="Slobodkin A.I."/>
        </authorList>
    </citation>
    <scope>NUCLEOTIDE SEQUENCE [LARGE SCALE GENOMIC DNA]</scope>
    <source>
        <strain evidence="5 6">F-3ap</strain>
    </source>
</reference>
<sequence length="546" mass="63843">MAGSLYESGFYDSIDFQSQERQVIEIGMKTQVASTTSNIKEEPKRLRVCAYCRVSTEEEMQMNSLENQTIHYTNYIRNNADWMFVGIYSDRGKSGTKRAHRAGFNKMMRHALEGNIDLILCKSISRFARNVMDTLEAIRVLKENGIRVIFEKESVDTGSMESEFILTMLSVVAQEESRMISENLSWAHTKRFSSGKPLFTRILGYKKVNGVPWTIDLEEAKIVRETYDLYLAGYSLVDIARKFISKGYKKPNGRIDWKDSNIKSILSNERYVGDALCQKTYTKDYLTHETKVNNGERPQYYISNHHEPIVDRKVYDRVQRILEKKSVPYSRSSKNINEFTSRIKCGCCGKNYHRYVGRKRVLWRCSSRLKSKLLCEMEAIDEQDIVRTLKREFTKKYLDDGASANKKLVINLIKELKNIELNRESEQSWLRLSLEKALVDENRAIMELRDESTFKEQRIQVEKQLESKKHLWEFIDKDAEYREGAIKSLEKIKDTTRLVQGMNDLSEDISFLRAWFIRMTYTEKGTLLLYWANGDMEEVKIEKGED</sequence>
<dbReference type="InterPro" id="IPR036162">
    <property type="entry name" value="Resolvase-like_N_sf"/>
</dbReference>
<feature type="domain" description="Recombinase" evidence="4">
    <location>
        <begin position="202"/>
        <end position="328"/>
    </location>
</feature>
<dbReference type="SMART" id="SM00857">
    <property type="entry name" value="Resolvase"/>
    <property type="match status" value="1"/>
</dbReference>
<evidence type="ECO:0000256" key="2">
    <source>
        <dbReference type="ARBA" id="ARBA00023172"/>
    </source>
</evidence>
<keyword evidence="6" id="KW-1185">Reference proteome</keyword>
<evidence type="ECO:0000259" key="3">
    <source>
        <dbReference type="PROSITE" id="PS51736"/>
    </source>
</evidence>
<dbReference type="GO" id="GO:0003677">
    <property type="term" value="F:DNA binding"/>
    <property type="evidence" value="ECO:0007669"/>
    <property type="project" value="UniProtKB-KW"/>
</dbReference>
<accession>A0A7X5HWE2</accession>
<organism evidence="5 6">
    <name type="scientific">Anaerotalea alkaliphila</name>
    <dbReference type="NCBI Taxonomy" id="2662126"/>
    <lineage>
        <taxon>Bacteria</taxon>
        <taxon>Bacillati</taxon>
        <taxon>Bacillota</taxon>
        <taxon>Clostridia</taxon>
        <taxon>Eubacteriales</taxon>
        <taxon>Anaerotalea</taxon>
    </lineage>
</organism>
<dbReference type="SUPFAM" id="SSF53041">
    <property type="entry name" value="Resolvase-like"/>
    <property type="match status" value="1"/>
</dbReference>
<dbReference type="InterPro" id="IPR006119">
    <property type="entry name" value="Resolv_N"/>
</dbReference>
<evidence type="ECO:0000313" key="6">
    <source>
        <dbReference type="Proteomes" id="UP000461585"/>
    </source>
</evidence>
<dbReference type="InterPro" id="IPR038109">
    <property type="entry name" value="DNA_bind_recomb_sf"/>
</dbReference>
<dbReference type="PANTHER" id="PTHR30461:SF2">
    <property type="entry name" value="SERINE RECOMBINASE PINE-RELATED"/>
    <property type="match status" value="1"/>
</dbReference>
<proteinExistence type="predicted"/>
<dbReference type="Pfam" id="PF07508">
    <property type="entry name" value="Recombinase"/>
    <property type="match status" value="1"/>
</dbReference>
<dbReference type="InterPro" id="IPR011109">
    <property type="entry name" value="DNA_bind_recombinase_dom"/>
</dbReference>
<dbReference type="Pfam" id="PF00239">
    <property type="entry name" value="Resolvase"/>
    <property type="match status" value="1"/>
</dbReference>
<keyword evidence="2" id="KW-0233">DNA recombination</keyword>
<evidence type="ECO:0000313" key="5">
    <source>
        <dbReference type="EMBL" id="NDL67898.1"/>
    </source>
</evidence>
<dbReference type="PROSITE" id="PS51737">
    <property type="entry name" value="RECOMBINASE_DNA_BIND"/>
    <property type="match status" value="1"/>
</dbReference>
<dbReference type="Gene3D" id="3.40.50.1390">
    <property type="entry name" value="Resolvase, N-terminal catalytic domain"/>
    <property type="match status" value="1"/>
</dbReference>
<dbReference type="RefSeq" id="WP_162370625.1">
    <property type="nucleotide sequence ID" value="NZ_JAAEEH010000023.1"/>
</dbReference>
<dbReference type="Pfam" id="PF13408">
    <property type="entry name" value="Zn_ribbon_recom"/>
    <property type="match status" value="1"/>
</dbReference>
<feature type="domain" description="Resolvase/invertase-type recombinase catalytic" evidence="3">
    <location>
        <begin position="47"/>
        <end position="195"/>
    </location>
</feature>
<dbReference type="AlphaFoldDB" id="A0A7X5HWE2"/>
<dbReference type="Proteomes" id="UP000461585">
    <property type="component" value="Unassembled WGS sequence"/>
</dbReference>
<protein>
    <submittedName>
        <fullName evidence="5">Recombinase family protein</fullName>
    </submittedName>
</protein>
<keyword evidence="1" id="KW-0238">DNA-binding</keyword>